<proteinExistence type="predicted"/>
<evidence type="ECO:0008006" key="3">
    <source>
        <dbReference type="Google" id="ProtNLM"/>
    </source>
</evidence>
<dbReference type="Proteomes" id="UP001159363">
    <property type="component" value="Chromosome 10"/>
</dbReference>
<gene>
    <name evidence="1" type="ORF">PR048_026414</name>
</gene>
<accession>A0ABQ9GLB6</accession>
<evidence type="ECO:0000313" key="1">
    <source>
        <dbReference type="EMBL" id="KAJ8872798.1"/>
    </source>
</evidence>
<name>A0ABQ9GLB6_9NEOP</name>
<comment type="caution">
    <text evidence="1">The sequence shown here is derived from an EMBL/GenBank/DDBJ whole genome shotgun (WGS) entry which is preliminary data.</text>
</comment>
<dbReference type="EMBL" id="JARBHB010000011">
    <property type="protein sequence ID" value="KAJ8872798.1"/>
    <property type="molecule type" value="Genomic_DNA"/>
</dbReference>
<organism evidence="1 2">
    <name type="scientific">Dryococelus australis</name>
    <dbReference type="NCBI Taxonomy" id="614101"/>
    <lineage>
        <taxon>Eukaryota</taxon>
        <taxon>Metazoa</taxon>
        <taxon>Ecdysozoa</taxon>
        <taxon>Arthropoda</taxon>
        <taxon>Hexapoda</taxon>
        <taxon>Insecta</taxon>
        <taxon>Pterygota</taxon>
        <taxon>Neoptera</taxon>
        <taxon>Polyneoptera</taxon>
        <taxon>Phasmatodea</taxon>
        <taxon>Verophasmatodea</taxon>
        <taxon>Anareolatae</taxon>
        <taxon>Phasmatidae</taxon>
        <taxon>Eurycanthinae</taxon>
        <taxon>Dryococelus</taxon>
    </lineage>
</organism>
<evidence type="ECO:0000313" key="2">
    <source>
        <dbReference type="Proteomes" id="UP001159363"/>
    </source>
</evidence>
<protein>
    <recommendedName>
        <fullName evidence="3">CST complex subunit CTC1</fullName>
    </recommendedName>
</protein>
<keyword evidence="2" id="KW-1185">Reference proteome</keyword>
<reference evidence="1 2" key="1">
    <citation type="submission" date="2023-02" db="EMBL/GenBank/DDBJ databases">
        <title>LHISI_Scaffold_Assembly.</title>
        <authorList>
            <person name="Stuart O.P."/>
            <person name="Cleave R."/>
            <person name="Magrath M.J.L."/>
            <person name="Mikheyev A.S."/>
        </authorList>
    </citation>
    <scope>NUCLEOTIDE SEQUENCE [LARGE SCALE GENOMIC DNA]</scope>
    <source>
        <strain evidence="1">Daus_M_001</strain>
        <tissue evidence="1">Leg muscle</tissue>
    </source>
</reference>
<sequence length="760" mass="83286">MPALVTPYAVGVVPLEFEAAWELLDIRGGRVRCLDAQYCAPQDVATLPVAVEPRSTNRRSRIMKFRWCNTYVGTKIKLDPGSELDHSISDRGRCWCNLCRYPACGADCSLSQGLHIRNSTIINDVTRKYKCTMSTFRLFLSTAEITDEYFFTNGMSLTSGCSVVWVGASEDMCTRCWESMRVIERQNEMVGETGEPRENPSTSSIVRHDSHMRISRSEQANRSATVSPSGLEDTLRAETLYAGHVVPTVADAIICRVKLQAGNAESQQSKGLIDTLPRDYLANDVVDTCARRWRRGVRAYHRSRTATVCLQGRPGEGRGGRKGDNVRSYVVVDSHLVTACLCVCVPSNSIEKIVRIKAPCEVLVVSAGEVEANAFPTASFKLLICLITVGKLPCAGCTPTMHCHRMIRHDFGVATPEMLLHDIDREHLLYWGFGKELATARSEVSLQYSSGMMLGNTSEVSRTGNRAKVLRNVSNRCLPLCHLARGAGIKGRGKREIPEKTRQPTIPTCENLVIRPGIEPAGGRSTSLIPPYSHKVNLGEGGFELHLPLTLLLNLLLNGSSLSSAIEELILCCDWSTPSSAICSTIAPTPTPVCGAIVEQIVEQGELERPAPSQSSSGPRSRDLLLVTGSGKAVTLQSSPWHSDGKGGWGRLPYLFYINRAVLVEPLKGSCSGAEIARGAQASDDCRRLVAFVVLINGSVVVVRLDSRPRLTALSTQIPEELYTSFLAELGTDIIQEFSQDAVFNYFQIVLNYFPIMARS</sequence>